<accession>A0A1H3HDW9</accession>
<organism evidence="2 3">
    <name type="scientific">Amycolatopsis xylanica</name>
    <dbReference type="NCBI Taxonomy" id="589385"/>
    <lineage>
        <taxon>Bacteria</taxon>
        <taxon>Bacillati</taxon>
        <taxon>Actinomycetota</taxon>
        <taxon>Actinomycetes</taxon>
        <taxon>Pseudonocardiales</taxon>
        <taxon>Pseudonocardiaceae</taxon>
        <taxon>Amycolatopsis</taxon>
    </lineage>
</organism>
<dbReference type="InterPro" id="IPR000600">
    <property type="entry name" value="ROK"/>
</dbReference>
<dbReference type="Pfam" id="PF00480">
    <property type="entry name" value="ROK"/>
    <property type="match status" value="1"/>
</dbReference>
<evidence type="ECO:0000313" key="3">
    <source>
        <dbReference type="Proteomes" id="UP000199515"/>
    </source>
</evidence>
<dbReference type="SUPFAM" id="SSF53067">
    <property type="entry name" value="Actin-like ATPase domain"/>
    <property type="match status" value="1"/>
</dbReference>
<dbReference type="EMBL" id="FNON01000004">
    <property type="protein sequence ID" value="SDY12964.1"/>
    <property type="molecule type" value="Genomic_DNA"/>
</dbReference>
<reference evidence="2 3" key="1">
    <citation type="submission" date="2016-10" db="EMBL/GenBank/DDBJ databases">
        <authorList>
            <person name="de Groot N.N."/>
        </authorList>
    </citation>
    <scope>NUCLEOTIDE SEQUENCE [LARGE SCALE GENOMIC DNA]</scope>
    <source>
        <strain evidence="2 3">CPCC 202699</strain>
    </source>
</reference>
<dbReference type="Gene3D" id="1.10.10.10">
    <property type="entry name" value="Winged helix-like DNA-binding domain superfamily/Winged helix DNA-binding domain"/>
    <property type="match status" value="1"/>
</dbReference>
<name>A0A1H3HDW9_9PSEU</name>
<sequence>MSVSPGRPGLLRAINDKAAFELLLEHGPLSRTRLSILTGLAHPTVTQLLARLETGGLVVPAGIDEGGRGPSAKLYAANARAAYVAGVDVTPHRLSVAIADITGTIVAEHDCATPRRPAERLRSIVEAATAQVGLKVGELRQVVLGTPGALDPRTGRLGYAPHLPGWDLPELDGALTTALGTRVVVENDVNLAALAEMRAGQAKDVEDFVLLWAGEGLGMALVLNGRVRRGATGGAGEVSYMPVAGVPLSREIGRGGHGGFQLSSGAAAVLDLARAHGIAGETAAEAVAQGSDAFLAELATRLATGLASIISVVDPGLVVFSGEIPHAGGEALLARIHEELGELAIAQPRLTLSSVPGNVVRAGAVALALQAARADIFTRG</sequence>
<dbReference type="InterPro" id="IPR043129">
    <property type="entry name" value="ATPase_NBD"/>
</dbReference>
<dbReference type="Gene3D" id="3.30.420.40">
    <property type="match status" value="2"/>
</dbReference>
<keyword evidence="2" id="KW-0418">Kinase</keyword>
<dbReference type="GO" id="GO:0016301">
    <property type="term" value="F:kinase activity"/>
    <property type="evidence" value="ECO:0007669"/>
    <property type="project" value="UniProtKB-KW"/>
</dbReference>
<proteinExistence type="inferred from homology"/>
<dbReference type="STRING" id="589385.SAMN05421504_104602"/>
<dbReference type="InterPro" id="IPR036388">
    <property type="entry name" value="WH-like_DNA-bd_sf"/>
</dbReference>
<evidence type="ECO:0000313" key="2">
    <source>
        <dbReference type="EMBL" id="SDY12964.1"/>
    </source>
</evidence>
<dbReference type="Proteomes" id="UP000199515">
    <property type="component" value="Unassembled WGS sequence"/>
</dbReference>
<dbReference type="SUPFAM" id="SSF46785">
    <property type="entry name" value="Winged helix' DNA-binding domain"/>
    <property type="match status" value="1"/>
</dbReference>
<dbReference type="AlphaFoldDB" id="A0A1H3HDW9"/>
<keyword evidence="3" id="KW-1185">Reference proteome</keyword>
<dbReference type="PANTHER" id="PTHR18964">
    <property type="entry name" value="ROK (REPRESSOR, ORF, KINASE) FAMILY"/>
    <property type="match status" value="1"/>
</dbReference>
<evidence type="ECO:0000256" key="1">
    <source>
        <dbReference type="ARBA" id="ARBA00006479"/>
    </source>
</evidence>
<comment type="similarity">
    <text evidence="1">Belongs to the ROK (NagC/XylR) family.</text>
</comment>
<dbReference type="RefSeq" id="WP_091291556.1">
    <property type="nucleotide sequence ID" value="NZ_FNON01000004.1"/>
</dbReference>
<protein>
    <submittedName>
        <fullName evidence="2">Sugar kinase of the NBD/HSP70 family, may contain an N-terminal HTH domain</fullName>
    </submittedName>
</protein>
<dbReference type="InterPro" id="IPR036390">
    <property type="entry name" value="WH_DNA-bd_sf"/>
</dbReference>
<dbReference type="OrthoDB" id="3523179at2"/>
<dbReference type="CDD" id="cd23763">
    <property type="entry name" value="ASKHA_ATPase_ROK"/>
    <property type="match status" value="1"/>
</dbReference>
<dbReference type="PANTHER" id="PTHR18964:SF149">
    <property type="entry name" value="BIFUNCTIONAL UDP-N-ACETYLGLUCOSAMINE 2-EPIMERASE_N-ACETYLMANNOSAMINE KINASE"/>
    <property type="match status" value="1"/>
</dbReference>
<keyword evidence="2" id="KW-0808">Transferase</keyword>
<gene>
    <name evidence="2" type="ORF">SAMN05421504_104602</name>
</gene>